<dbReference type="InterPro" id="IPR008331">
    <property type="entry name" value="Ferritin_DPS_dom"/>
</dbReference>
<dbReference type="EMBL" id="CP038802">
    <property type="protein sequence ID" value="UTY29858.1"/>
    <property type="molecule type" value="Genomic_DNA"/>
</dbReference>
<dbReference type="Proteomes" id="UP001059401">
    <property type="component" value="Chromosome"/>
</dbReference>
<dbReference type="InterPro" id="IPR023188">
    <property type="entry name" value="DPS_DNA-bd_CS"/>
</dbReference>
<dbReference type="AlphaFoldDB" id="A0AAE9MVW0"/>
<evidence type="ECO:0000256" key="2">
    <source>
        <dbReference type="RuleBase" id="RU003875"/>
    </source>
</evidence>
<proteinExistence type="inferred from homology"/>
<dbReference type="Proteomes" id="UP001058682">
    <property type="component" value="Chromosome"/>
</dbReference>
<organism evidence="5 6">
    <name type="scientific">Treponema putidum</name>
    <dbReference type="NCBI Taxonomy" id="221027"/>
    <lineage>
        <taxon>Bacteria</taxon>
        <taxon>Pseudomonadati</taxon>
        <taxon>Spirochaetota</taxon>
        <taxon>Spirochaetia</taxon>
        <taxon>Spirochaetales</taxon>
        <taxon>Treponemataceae</taxon>
        <taxon>Treponema</taxon>
    </lineage>
</organism>
<name>A0AAE9MVW0_9SPIR</name>
<gene>
    <name evidence="5" type="ORF">E4N74_12425</name>
    <name evidence="4" type="ORF">E4N76_13465</name>
</gene>
<dbReference type="PROSITE" id="PS00819">
    <property type="entry name" value="DPS_2"/>
    <property type="match status" value="1"/>
</dbReference>
<reference evidence="5" key="1">
    <citation type="submission" date="2019-04" db="EMBL/GenBank/DDBJ databases">
        <title>Whole genome sequencing of oral phylogroup 2 treponemes.</title>
        <authorList>
            <person name="Chan Y."/>
            <person name="Zeng H.H."/>
            <person name="Yu X.L."/>
            <person name="Leung W.K."/>
            <person name="Watt R.M."/>
        </authorList>
    </citation>
    <scope>NUCLEOTIDE SEQUENCE</scope>
    <source>
        <strain evidence="5">OMZ 835</strain>
        <strain evidence="4">OMZ 847</strain>
    </source>
</reference>
<evidence type="ECO:0000313" key="5">
    <source>
        <dbReference type="EMBL" id="UTY34716.1"/>
    </source>
</evidence>
<dbReference type="PRINTS" id="PR01346">
    <property type="entry name" value="HELNAPAPROT"/>
</dbReference>
<dbReference type="InterPro" id="IPR009078">
    <property type="entry name" value="Ferritin-like_SF"/>
</dbReference>
<dbReference type="InterPro" id="IPR012347">
    <property type="entry name" value="Ferritin-like"/>
</dbReference>
<sequence>MNNITKRLSVHTADLAVLYVKLHNYHWHVEGIDFKPVHEMIESYYETISDFYDSVAERILQLNEKAPSSMKEYLAVTGIEEETNKSFKSVEALKKILADFEYLVKEIKVTRIEAADSNDASTDGILSGIIEYFDKQIWMLKSALK</sequence>
<evidence type="ECO:0000313" key="6">
    <source>
        <dbReference type="Proteomes" id="UP001058682"/>
    </source>
</evidence>
<dbReference type="EMBL" id="CP038804">
    <property type="protein sequence ID" value="UTY34716.1"/>
    <property type="molecule type" value="Genomic_DNA"/>
</dbReference>
<dbReference type="SUPFAM" id="SSF47240">
    <property type="entry name" value="Ferritin-like"/>
    <property type="match status" value="1"/>
</dbReference>
<accession>A0AAE9MVW0</accession>
<dbReference type="Pfam" id="PF00210">
    <property type="entry name" value="Ferritin"/>
    <property type="match status" value="1"/>
</dbReference>
<evidence type="ECO:0000313" key="7">
    <source>
        <dbReference type="Proteomes" id="UP001059401"/>
    </source>
</evidence>
<dbReference type="GO" id="GO:0016722">
    <property type="term" value="F:oxidoreductase activity, acting on metal ions"/>
    <property type="evidence" value="ECO:0007669"/>
    <property type="project" value="InterPro"/>
</dbReference>
<dbReference type="PIRSF" id="PIRSF005900">
    <property type="entry name" value="Dps"/>
    <property type="match status" value="1"/>
</dbReference>
<evidence type="ECO:0000313" key="4">
    <source>
        <dbReference type="EMBL" id="UTY29858.1"/>
    </source>
</evidence>
<dbReference type="RefSeq" id="WP_044978396.1">
    <property type="nucleotide sequence ID" value="NZ_CP009228.1"/>
</dbReference>
<dbReference type="PANTHER" id="PTHR42932:SF1">
    <property type="entry name" value="GENERAL STRESS PROTEIN 20U"/>
    <property type="match status" value="1"/>
</dbReference>
<feature type="domain" description="Ferritin/DPS" evidence="3">
    <location>
        <begin position="7"/>
        <end position="144"/>
    </location>
</feature>
<dbReference type="KEGG" id="tpk:JO40_05370"/>
<dbReference type="PROSITE" id="PS00818">
    <property type="entry name" value="DPS_1"/>
    <property type="match status" value="1"/>
</dbReference>
<protein>
    <submittedName>
        <fullName evidence="5">DNA starvation/stationary phase protection protein</fullName>
    </submittedName>
</protein>
<keyword evidence="7" id="KW-1185">Reference proteome</keyword>
<dbReference type="InterPro" id="IPR002177">
    <property type="entry name" value="DPS_DNA-bd"/>
</dbReference>
<dbReference type="GO" id="GO:0008199">
    <property type="term" value="F:ferric iron binding"/>
    <property type="evidence" value="ECO:0007669"/>
    <property type="project" value="InterPro"/>
</dbReference>
<dbReference type="Gene3D" id="1.20.1260.10">
    <property type="match status" value="1"/>
</dbReference>
<dbReference type="PANTHER" id="PTHR42932">
    <property type="entry name" value="GENERAL STRESS PROTEIN 20U"/>
    <property type="match status" value="1"/>
</dbReference>
<evidence type="ECO:0000259" key="3">
    <source>
        <dbReference type="Pfam" id="PF00210"/>
    </source>
</evidence>
<comment type="similarity">
    <text evidence="1 2">Belongs to the Dps family.</text>
</comment>
<dbReference type="CDD" id="cd01043">
    <property type="entry name" value="DPS"/>
    <property type="match status" value="1"/>
</dbReference>
<evidence type="ECO:0000256" key="1">
    <source>
        <dbReference type="ARBA" id="ARBA00009497"/>
    </source>
</evidence>